<dbReference type="AlphaFoldDB" id="A0A3G6RYT1"/>
<accession>A0A3G6RYT1</accession>
<dbReference type="Proteomes" id="UP000279972">
    <property type="component" value="Chromosome"/>
</dbReference>
<keyword evidence="1" id="KW-0812">Transmembrane</keyword>
<reference evidence="3 4" key="1">
    <citation type="submission" date="2018-01" db="EMBL/GenBank/DDBJ databases">
        <title>Draft genome sequences of Chryseobacterium lactis NCTC11390, Chryseobacterium oncorhynchi 701B-08, and Chryseobacterium viscerum 687B-08.</title>
        <authorList>
            <person name="Jeong J.-J."/>
            <person name="Lee Y.J."/>
            <person name="Park B."/>
            <person name="Choi I.-G."/>
            <person name="Kim K.D."/>
        </authorList>
    </citation>
    <scope>NUCLEOTIDE SEQUENCE [LARGE SCALE GENOMIC DNA]</scope>
    <source>
        <strain evidence="3 4">NCTC11390</strain>
    </source>
</reference>
<dbReference type="EMBL" id="PPEH01000016">
    <property type="protein sequence ID" value="PNW11077.1"/>
    <property type="molecule type" value="Genomic_DNA"/>
</dbReference>
<dbReference type="RefSeq" id="WP_103294290.1">
    <property type="nucleotide sequence ID" value="NZ_CP033924.1"/>
</dbReference>
<feature type="transmembrane region" description="Helical" evidence="1">
    <location>
        <begin position="155"/>
        <end position="176"/>
    </location>
</feature>
<feature type="transmembrane region" description="Helical" evidence="1">
    <location>
        <begin position="92"/>
        <end position="110"/>
    </location>
</feature>
<dbReference type="EMBL" id="CP033924">
    <property type="protein sequence ID" value="AZA81978.1"/>
    <property type="molecule type" value="Genomic_DNA"/>
</dbReference>
<organism evidence="3 4">
    <name type="scientific">Chryseobacterium lactis</name>
    <dbReference type="NCBI Taxonomy" id="1241981"/>
    <lineage>
        <taxon>Bacteria</taxon>
        <taxon>Pseudomonadati</taxon>
        <taxon>Bacteroidota</taxon>
        <taxon>Flavobacteriia</taxon>
        <taxon>Flavobacteriales</taxon>
        <taxon>Weeksellaceae</taxon>
        <taxon>Chryseobacterium group</taxon>
        <taxon>Chryseobacterium</taxon>
    </lineage>
</organism>
<sequence>MNDFQEFVSKSMLWFEGLAAVVALFHYNTVKKQYWKFFVFYLVFIFLCEAFGRWGNFIYFSKAKYYNYFVMPAQFIFFYWLYAAKSLGKPKLFLILSLLYLFSFIPNELFFSESKIIFAFNYTFGCLILMLLIVMEYYKQITSQNILNFGRNRMFYINLGVTLSYIGTLPFFAFYSPLRKYLEIWNVYFDYFLISGVIMYILFSISFIWGKQSS</sequence>
<keyword evidence="1" id="KW-1133">Transmembrane helix</keyword>
<feature type="transmembrane region" description="Helical" evidence="1">
    <location>
        <begin position="12"/>
        <end position="30"/>
    </location>
</feature>
<evidence type="ECO:0000313" key="2">
    <source>
        <dbReference type="EMBL" id="AZA81978.1"/>
    </source>
</evidence>
<evidence type="ECO:0000313" key="5">
    <source>
        <dbReference type="Proteomes" id="UP000279972"/>
    </source>
</evidence>
<evidence type="ECO:0000256" key="1">
    <source>
        <dbReference type="SAM" id="Phobius"/>
    </source>
</evidence>
<feature type="transmembrane region" description="Helical" evidence="1">
    <location>
        <begin position="188"/>
        <end position="209"/>
    </location>
</feature>
<dbReference type="KEGG" id="clac:EG342_08680"/>
<feature type="transmembrane region" description="Helical" evidence="1">
    <location>
        <begin position="65"/>
        <end position="83"/>
    </location>
</feature>
<reference evidence="2 5" key="2">
    <citation type="submission" date="2018-11" db="EMBL/GenBank/DDBJ databases">
        <title>Proposal to divide the Flavobacteriaceae and reorganize its genera based on Amino Acid Identity values calculated from whole genome sequences.</title>
        <authorList>
            <person name="Nicholson A.C."/>
            <person name="Gulvik C.A."/>
            <person name="Whitney A.M."/>
            <person name="Humrighouse B.W."/>
            <person name="Bell M."/>
            <person name="Holmes B."/>
            <person name="Steigerwalt A.G."/>
            <person name="Villarma A."/>
            <person name="Sheth M."/>
            <person name="Batra D."/>
            <person name="Pryor J."/>
            <person name="Bernardet J.-F."/>
            <person name="Hugo C."/>
            <person name="Kampfer P."/>
            <person name="Newman J."/>
            <person name="McQuiston J.R."/>
        </authorList>
    </citation>
    <scope>NUCLEOTIDE SEQUENCE [LARGE SCALE GENOMIC DNA]</scope>
    <source>
        <strain evidence="2 5">KC_1864</strain>
    </source>
</reference>
<evidence type="ECO:0008006" key="6">
    <source>
        <dbReference type="Google" id="ProtNLM"/>
    </source>
</evidence>
<protein>
    <recommendedName>
        <fullName evidence="6">Histidine kinase</fullName>
    </recommendedName>
</protein>
<proteinExistence type="predicted"/>
<feature type="transmembrane region" description="Helical" evidence="1">
    <location>
        <begin position="116"/>
        <end position="134"/>
    </location>
</feature>
<name>A0A3G6RYT1_CHRLC</name>
<dbReference type="OrthoDB" id="1349006at2"/>
<feature type="transmembrane region" description="Helical" evidence="1">
    <location>
        <begin position="37"/>
        <end position="59"/>
    </location>
</feature>
<keyword evidence="1" id="KW-0472">Membrane</keyword>
<dbReference type="Proteomes" id="UP000236262">
    <property type="component" value="Unassembled WGS sequence"/>
</dbReference>
<evidence type="ECO:0000313" key="3">
    <source>
        <dbReference type="EMBL" id="PNW11077.1"/>
    </source>
</evidence>
<gene>
    <name evidence="3" type="ORF">C1637_24590</name>
    <name evidence="2" type="ORF">EG342_08680</name>
</gene>
<evidence type="ECO:0000313" key="4">
    <source>
        <dbReference type="Proteomes" id="UP000236262"/>
    </source>
</evidence>
<keyword evidence="5" id="KW-1185">Reference proteome</keyword>